<gene>
    <name evidence="2" type="ORF">ERJ70_07295</name>
</gene>
<evidence type="ECO:0000313" key="3">
    <source>
        <dbReference type="Proteomes" id="UP000665043"/>
    </source>
</evidence>
<dbReference type="CDD" id="cd00947">
    <property type="entry name" value="TBP_aldolase_IIB"/>
    <property type="match status" value="1"/>
</dbReference>
<dbReference type="PROSITE" id="PS00602">
    <property type="entry name" value="ALDOLASE_CLASS_II_1"/>
    <property type="match status" value="1"/>
</dbReference>
<dbReference type="InterPro" id="IPR013785">
    <property type="entry name" value="Aldolase_TIM"/>
</dbReference>
<dbReference type="PROSITE" id="PS00806">
    <property type="entry name" value="ALDOLASE_CLASS_II_2"/>
    <property type="match status" value="1"/>
</dbReference>
<protein>
    <submittedName>
        <fullName evidence="2">Ketose-bisphosphate aldolase</fullName>
    </submittedName>
</protein>
<dbReference type="Gene3D" id="3.20.20.70">
    <property type="entry name" value="Aldolase class I"/>
    <property type="match status" value="1"/>
</dbReference>
<proteinExistence type="predicted"/>
<evidence type="ECO:0000313" key="2">
    <source>
        <dbReference type="EMBL" id="QTM99123.1"/>
    </source>
</evidence>
<reference evidence="2 3" key="1">
    <citation type="submission" date="2019-12" db="EMBL/GenBank/DDBJ databases">
        <title>The whole genome sequencing of a strain isolated from a Mars analog, Dalangtan Playa.</title>
        <authorList>
            <person name="Huang T."/>
        </authorList>
    </citation>
    <scope>NUCLEOTIDE SEQUENCE [LARGE SCALE GENOMIC DNA]</scope>
    <source>
        <strain evidence="2 3">DP4-553-S</strain>
    </source>
</reference>
<name>A0ABX7VRI3_9BACI</name>
<dbReference type="Proteomes" id="UP000665043">
    <property type="component" value="Chromosome"/>
</dbReference>
<dbReference type="PANTHER" id="PTHR30304">
    <property type="entry name" value="D-TAGATOSE-1,6-BISPHOSPHATE ALDOLASE"/>
    <property type="match status" value="1"/>
</dbReference>
<dbReference type="SUPFAM" id="SSF51569">
    <property type="entry name" value="Aldolase"/>
    <property type="match status" value="1"/>
</dbReference>
<dbReference type="EMBL" id="CP046956">
    <property type="protein sequence ID" value="QTM99123.1"/>
    <property type="molecule type" value="Genomic_DNA"/>
</dbReference>
<keyword evidence="3" id="KW-1185">Reference proteome</keyword>
<evidence type="ECO:0000256" key="1">
    <source>
        <dbReference type="ARBA" id="ARBA00001947"/>
    </source>
</evidence>
<dbReference type="InterPro" id="IPR050246">
    <property type="entry name" value="Class_II_FBP_aldolase"/>
</dbReference>
<organism evidence="2 3">
    <name type="scientific">Sediminibacillus dalangtanensis</name>
    <dbReference type="NCBI Taxonomy" id="2729421"/>
    <lineage>
        <taxon>Bacteria</taxon>
        <taxon>Bacillati</taxon>
        <taxon>Bacillota</taxon>
        <taxon>Bacilli</taxon>
        <taxon>Bacillales</taxon>
        <taxon>Bacillaceae</taxon>
        <taxon>Sediminibacillus</taxon>
    </lineage>
</organism>
<dbReference type="Pfam" id="PF01116">
    <property type="entry name" value="F_bP_aldolase"/>
    <property type="match status" value="1"/>
</dbReference>
<dbReference type="NCBIfam" id="TIGR00167">
    <property type="entry name" value="cbbA"/>
    <property type="match status" value="1"/>
</dbReference>
<sequence>MGLISSTPMLEKARSEGFGIVAFNVHSLDMIYAVVEAADEVKAPVILQTTVGSVKSLGAENIVAAAEKASNQYNVPVALHLDHCTEYSVIVQCIRAGYTSVMIDASMHPFEENVRKTNQVMEIAKHLDINVEAELGKVGGVEDDIVVSDEDAQKAVPAECVEFIKRTKVPTLAPAIGTAHGIYKGEPDIDFIRIQEIAHLVEVPLVLHGGSAIPDEDVKRCVSLGMAKMNVSTELKNAYSAAIRNHFIETPEALDPRQYLSKAKNAAKDLAQSKITLVGCAGKATEIQEYEKEKHSNPIMAN</sequence>
<dbReference type="RefSeq" id="WP_209368275.1">
    <property type="nucleotide sequence ID" value="NZ_CP046956.1"/>
</dbReference>
<dbReference type="PANTHER" id="PTHR30304:SF0">
    <property type="entry name" value="D-TAGATOSE-1,6-BISPHOSPHATE ALDOLASE SUBUNIT GATY-RELATED"/>
    <property type="match status" value="1"/>
</dbReference>
<comment type="cofactor">
    <cofactor evidence="1">
        <name>Zn(2+)</name>
        <dbReference type="ChEBI" id="CHEBI:29105"/>
    </cofactor>
</comment>
<dbReference type="InterPro" id="IPR000771">
    <property type="entry name" value="FBA_II"/>
</dbReference>
<accession>A0ABX7VRI3</accession>
<dbReference type="PIRSF" id="PIRSF001359">
    <property type="entry name" value="F_bP_aldolase_II"/>
    <property type="match status" value="1"/>
</dbReference>